<gene>
    <name evidence="1" type="ORF">GCM10009802_01070</name>
</gene>
<protein>
    <submittedName>
        <fullName evidence="1">Uncharacterized protein</fullName>
    </submittedName>
</protein>
<reference evidence="1 2" key="1">
    <citation type="journal article" date="2019" name="Int. J. Syst. Evol. Microbiol.">
        <title>The Global Catalogue of Microorganisms (GCM) 10K type strain sequencing project: providing services to taxonomists for standard genome sequencing and annotation.</title>
        <authorList>
            <consortium name="The Broad Institute Genomics Platform"/>
            <consortium name="The Broad Institute Genome Sequencing Center for Infectious Disease"/>
            <person name="Wu L."/>
            <person name="Ma J."/>
        </authorList>
    </citation>
    <scope>NUCLEOTIDE SEQUENCE [LARGE SCALE GENOMIC DNA]</scope>
    <source>
        <strain evidence="1 2">JCM 15481</strain>
    </source>
</reference>
<name>A0ABN2X841_9ACTN</name>
<evidence type="ECO:0000313" key="2">
    <source>
        <dbReference type="Proteomes" id="UP001500443"/>
    </source>
</evidence>
<dbReference type="RefSeq" id="WP_344286644.1">
    <property type="nucleotide sequence ID" value="NZ_BAAAPF010000001.1"/>
</dbReference>
<dbReference type="EMBL" id="BAAAPF010000001">
    <property type="protein sequence ID" value="GAA2106594.1"/>
    <property type="molecule type" value="Genomic_DNA"/>
</dbReference>
<proteinExistence type="predicted"/>
<comment type="caution">
    <text evidence="1">The sequence shown here is derived from an EMBL/GenBank/DDBJ whole genome shotgun (WGS) entry which is preliminary data.</text>
</comment>
<accession>A0ABN2X841</accession>
<evidence type="ECO:0000313" key="1">
    <source>
        <dbReference type="EMBL" id="GAA2106594.1"/>
    </source>
</evidence>
<dbReference type="Proteomes" id="UP001500443">
    <property type="component" value="Unassembled WGS sequence"/>
</dbReference>
<organism evidence="1 2">
    <name type="scientific">Streptomyces synnematoformans</name>
    <dbReference type="NCBI Taxonomy" id="415721"/>
    <lineage>
        <taxon>Bacteria</taxon>
        <taxon>Bacillati</taxon>
        <taxon>Actinomycetota</taxon>
        <taxon>Actinomycetes</taxon>
        <taxon>Kitasatosporales</taxon>
        <taxon>Streptomycetaceae</taxon>
        <taxon>Streptomyces</taxon>
    </lineage>
</organism>
<keyword evidence="2" id="KW-1185">Reference proteome</keyword>
<sequence>MALVTFEIPAGYNPIPVGLSLVQARELIATPASAAGLAGDKADILAVQIQQWSAALQAIGAMYAGAYWQWEEDQPRFGVLLVAAQPFAYGDAHLASRGLVNALRDPEGDAVAARPFDLPCGPASVFVRQVGLPMHGDSAVEGGDSVVPVGEFQALVPVPRELSAGREEMVVVAFQTPDLDHWDAYAQHLVSLLKSIEFAEEPGGG</sequence>